<feature type="domain" description="CzcB-like barrel-sandwich hybrid" evidence="2">
    <location>
        <begin position="74"/>
        <end position="263"/>
    </location>
</feature>
<keyword evidence="1" id="KW-0175">Coiled coil</keyword>
<dbReference type="Gene3D" id="2.40.50.100">
    <property type="match status" value="1"/>
</dbReference>
<dbReference type="EMBL" id="LROM01000115">
    <property type="protein sequence ID" value="OEZ95983.1"/>
    <property type="molecule type" value="Genomic_DNA"/>
</dbReference>
<organism evidence="3 4">
    <name type="scientific">Duganella phyllosphaerae</name>
    <dbReference type="NCBI Taxonomy" id="762836"/>
    <lineage>
        <taxon>Bacteria</taxon>
        <taxon>Pseudomonadati</taxon>
        <taxon>Pseudomonadota</taxon>
        <taxon>Betaproteobacteria</taxon>
        <taxon>Burkholderiales</taxon>
        <taxon>Oxalobacteraceae</taxon>
        <taxon>Telluria group</taxon>
        <taxon>Duganella</taxon>
    </lineage>
</organism>
<dbReference type="Pfam" id="PF25973">
    <property type="entry name" value="BSH_CzcB"/>
    <property type="match status" value="1"/>
</dbReference>
<reference evidence="4" key="1">
    <citation type="journal article" date="2016" name="Front. Microbiol.">
        <title>Molecular Keys to the Janthinobacterium and Duganella spp. Interaction with the Plant Pathogen Fusarium graminearum.</title>
        <authorList>
            <person name="Haack F.S."/>
            <person name="Poehlein A."/>
            <person name="Kroger C."/>
            <person name="Voigt C.A."/>
            <person name="Piepenbring M."/>
            <person name="Bode H.B."/>
            <person name="Daniel R."/>
            <person name="Schafer W."/>
            <person name="Streit W.R."/>
        </authorList>
    </citation>
    <scope>NUCLEOTIDE SEQUENCE [LARGE SCALE GENOMIC DNA]</scope>
    <source>
        <strain evidence="4">T54</strain>
    </source>
</reference>
<comment type="caution">
    <text evidence="3">The sequence shown here is derived from an EMBL/GenBank/DDBJ whole genome shotgun (WGS) entry which is preliminary data.</text>
</comment>
<dbReference type="Gene3D" id="2.40.420.20">
    <property type="match status" value="1"/>
</dbReference>
<dbReference type="PANTHER" id="PTHR30469:SF15">
    <property type="entry name" value="HLYD FAMILY OF SECRETION PROTEINS"/>
    <property type="match status" value="1"/>
</dbReference>
<dbReference type="PANTHER" id="PTHR30469">
    <property type="entry name" value="MULTIDRUG RESISTANCE PROTEIN MDTA"/>
    <property type="match status" value="1"/>
</dbReference>
<dbReference type="AlphaFoldDB" id="A0A1E7WDR9"/>
<dbReference type="SUPFAM" id="SSF111369">
    <property type="entry name" value="HlyD-like secretion proteins"/>
    <property type="match status" value="1"/>
</dbReference>
<dbReference type="OrthoDB" id="9806939at2"/>
<dbReference type="RefSeq" id="WP_070250611.1">
    <property type="nucleotide sequence ID" value="NZ_LROM01000115.1"/>
</dbReference>
<evidence type="ECO:0000313" key="4">
    <source>
        <dbReference type="Proteomes" id="UP000175989"/>
    </source>
</evidence>
<evidence type="ECO:0000256" key="1">
    <source>
        <dbReference type="SAM" id="Coils"/>
    </source>
</evidence>
<dbReference type="GO" id="GO:1990281">
    <property type="term" value="C:efflux pump complex"/>
    <property type="evidence" value="ECO:0007669"/>
    <property type="project" value="TreeGrafter"/>
</dbReference>
<dbReference type="PATRIC" id="fig|762836.4.peg.4212"/>
<keyword evidence="4" id="KW-1185">Reference proteome</keyword>
<protein>
    <submittedName>
        <fullName evidence="3">Macrolide export protein MacA</fullName>
    </submittedName>
</protein>
<dbReference type="InterPro" id="IPR058647">
    <property type="entry name" value="BSH_CzcB-like"/>
</dbReference>
<gene>
    <name evidence="3" type="primary">macA_3</name>
    <name evidence="3" type="ORF">DUPY_40840</name>
</gene>
<evidence type="ECO:0000313" key="3">
    <source>
        <dbReference type="EMBL" id="OEZ95983.1"/>
    </source>
</evidence>
<dbReference type="GO" id="GO:0015562">
    <property type="term" value="F:efflux transmembrane transporter activity"/>
    <property type="evidence" value="ECO:0007669"/>
    <property type="project" value="TreeGrafter"/>
</dbReference>
<accession>A0A1E7WDR9</accession>
<evidence type="ECO:0000259" key="2">
    <source>
        <dbReference type="Pfam" id="PF25973"/>
    </source>
</evidence>
<dbReference type="Proteomes" id="UP000175989">
    <property type="component" value="Unassembled WGS sequence"/>
</dbReference>
<feature type="coiled-coil region" evidence="1">
    <location>
        <begin position="113"/>
        <end position="147"/>
    </location>
</feature>
<name>A0A1E7WDR9_9BURK</name>
<proteinExistence type="predicted"/>
<sequence length="415" mass="45023">MDQPINPRFTARRRTTIALVVTAVLASVCLAAWGLNRAVGASVAADSVTIATVRAGGIANTINASGIVIPVHEEQVASPIQSRVGKVHARLGQQVQTGDLLLELDNRSVVLAIDNIREQLALQENRIVALTQELDQKRKQLASAIELLQLDLQDTRVKLGRYQTLRKAGGVSAEDLLTAELNVQRNEISLRQQQELIEDSRRATSTNIDGARLQKNILNKQLQEQQQLLAQTAVRAPFTGMLSALLADEGASVAIGQMLARVSEPNNYKVEASLSDFHARALDPGQAVLVEQGNVKLRGVVQTILPEIQNGTVKLLVVLDEPHHAMLRNKLRVEVNIITAQKNHTLLVDAGPAFNGRGPQDVFVVRDGVARKTVLDIGAGDGKAVEILTGARAGDRLITSDTSRYKDRDSVRIDN</sequence>
<dbReference type="Gene3D" id="1.10.287.470">
    <property type="entry name" value="Helix hairpin bin"/>
    <property type="match status" value="1"/>
</dbReference>